<dbReference type="SMART" id="SM00173">
    <property type="entry name" value="RAS"/>
    <property type="match status" value="1"/>
</dbReference>
<evidence type="ECO:0000313" key="2">
    <source>
        <dbReference type="EMBL" id="OHT17228.1"/>
    </source>
</evidence>
<dbReference type="OrthoDB" id="9989112at2759"/>
<evidence type="ECO:0000256" key="1">
    <source>
        <dbReference type="ARBA" id="ARBA00022741"/>
    </source>
</evidence>
<dbReference type="CDD" id="cd00154">
    <property type="entry name" value="Rab"/>
    <property type="match status" value="1"/>
</dbReference>
<dbReference type="InterPro" id="IPR005225">
    <property type="entry name" value="Small_GTP-bd"/>
</dbReference>
<dbReference type="SMART" id="SM00175">
    <property type="entry name" value="RAB"/>
    <property type="match status" value="1"/>
</dbReference>
<dbReference type="Gene3D" id="3.40.50.300">
    <property type="entry name" value="P-loop containing nucleotide triphosphate hydrolases"/>
    <property type="match status" value="1"/>
</dbReference>
<accession>A0A1J4L5G5</accession>
<dbReference type="FunFam" id="3.40.50.300:FF:001329">
    <property type="entry name" value="Small GTP-binding protein, putative"/>
    <property type="match status" value="1"/>
</dbReference>
<organism evidence="2 3">
    <name type="scientific">Tritrichomonas foetus</name>
    <dbReference type="NCBI Taxonomy" id="1144522"/>
    <lineage>
        <taxon>Eukaryota</taxon>
        <taxon>Metamonada</taxon>
        <taxon>Parabasalia</taxon>
        <taxon>Tritrichomonadida</taxon>
        <taxon>Tritrichomonadidae</taxon>
        <taxon>Tritrichomonas</taxon>
    </lineage>
</organism>
<dbReference type="PANTHER" id="PTHR47978">
    <property type="match status" value="1"/>
</dbReference>
<dbReference type="InterPro" id="IPR027417">
    <property type="entry name" value="P-loop_NTPase"/>
</dbReference>
<dbReference type="GeneID" id="94831409"/>
<dbReference type="Proteomes" id="UP000179807">
    <property type="component" value="Unassembled WGS sequence"/>
</dbReference>
<reference evidence="2" key="1">
    <citation type="submission" date="2016-10" db="EMBL/GenBank/DDBJ databases">
        <authorList>
            <person name="Benchimol M."/>
            <person name="Almeida L.G."/>
            <person name="Vasconcelos A.T."/>
            <person name="Perreira-Neves A."/>
            <person name="Rosa I.A."/>
            <person name="Tasca T."/>
            <person name="Bogo M.R."/>
            <person name="de Souza W."/>
        </authorList>
    </citation>
    <scope>NUCLEOTIDE SEQUENCE [LARGE SCALE GENOMIC DNA]</scope>
    <source>
        <strain evidence="2">K</strain>
    </source>
</reference>
<dbReference type="InterPro" id="IPR001806">
    <property type="entry name" value="Small_GTPase"/>
</dbReference>
<dbReference type="RefSeq" id="XP_068370364.1">
    <property type="nucleotide sequence ID" value="XM_068496705.1"/>
</dbReference>
<dbReference type="SUPFAM" id="SSF52540">
    <property type="entry name" value="P-loop containing nucleoside triphosphate hydrolases"/>
    <property type="match status" value="1"/>
</dbReference>
<dbReference type="EMBL" id="MLAK01000024">
    <property type="protein sequence ID" value="OHT17228.1"/>
    <property type="molecule type" value="Genomic_DNA"/>
</dbReference>
<dbReference type="VEuPathDB" id="TrichDB:TRFO_12559"/>
<keyword evidence="3" id="KW-1185">Reference proteome</keyword>
<dbReference type="AlphaFoldDB" id="A0A1J4L5G5"/>
<dbReference type="PROSITE" id="PS51419">
    <property type="entry name" value="RAB"/>
    <property type="match status" value="1"/>
</dbReference>
<gene>
    <name evidence="2" type="primary">YPT1</name>
    <name evidence="2" type="ORF">TRFO_12559</name>
</gene>
<protein>
    <submittedName>
        <fullName evidence="2">GTP-binding protein YPT1</fullName>
    </submittedName>
</protein>
<dbReference type="PROSITE" id="PS51421">
    <property type="entry name" value="RAS"/>
    <property type="match status" value="1"/>
</dbReference>
<dbReference type="PRINTS" id="PR00449">
    <property type="entry name" value="RASTRNSFRMNG"/>
</dbReference>
<dbReference type="SMART" id="SM00174">
    <property type="entry name" value="RHO"/>
    <property type="match status" value="1"/>
</dbReference>
<comment type="caution">
    <text evidence="2">The sequence shown here is derived from an EMBL/GenBank/DDBJ whole genome shotgun (WGS) entry which is preliminary data.</text>
</comment>
<dbReference type="Pfam" id="PF00071">
    <property type="entry name" value="Ras"/>
    <property type="match status" value="1"/>
</dbReference>
<evidence type="ECO:0000313" key="3">
    <source>
        <dbReference type="Proteomes" id="UP000179807"/>
    </source>
</evidence>
<proteinExistence type="predicted"/>
<dbReference type="GO" id="GO:0005525">
    <property type="term" value="F:GTP binding"/>
    <property type="evidence" value="ECO:0007669"/>
    <property type="project" value="InterPro"/>
</dbReference>
<dbReference type="SMART" id="SM00177">
    <property type="entry name" value="ARF"/>
    <property type="match status" value="1"/>
</dbReference>
<dbReference type="GO" id="GO:0003924">
    <property type="term" value="F:GTPase activity"/>
    <property type="evidence" value="ECO:0007669"/>
    <property type="project" value="InterPro"/>
</dbReference>
<dbReference type="SMART" id="SM00176">
    <property type="entry name" value="RAN"/>
    <property type="match status" value="1"/>
</dbReference>
<sequence length="192" mass="22054">MNDNFAAAYSVAIVGNSGVGKTSILQRLYKQTFSNNNLPTIGIEYKAHLVPIEGETVKFVIWDTSGQDRFRNIVINYFKIVHGVIIVFDLTDRKSFIDINRWLEYIRLLNSSDPVIFLVGNKSDEESHFVEYEINEFAQNHNFRYFELSAKDNINIEEAFSLFFQEIHRLNKNDSESNSLGNNAQNTTQGNS</sequence>
<keyword evidence="1" id="KW-0547">Nucleotide-binding</keyword>
<name>A0A1J4L5G5_9EUKA</name>
<dbReference type="NCBIfam" id="TIGR00231">
    <property type="entry name" value="small_GTP"/>
    <property type="match status" value="1"/>
</dbReference>